<evidence type="ECO:0000256" key="2">
    <source>
        <dbReference type="SAM" id="Phobius"/>
    </source>
</evidence>
<dbReference type="KEGG" id="pmrn:116956903"/>
<accession>A0AAJ7XIM5</accession>
<dbReference type="InterPro" id="IPR011049">
    <property type="entry name" value="Serralysin-like_metalloprot_C"/>
</dbReference>
<protein>
    <submittedName>
        <fullName evidence="5">Uncharacterized protein LOC116956903</fullName>
    </submittedName>
</protein>
<feature type="signal peptide" evidence="3">
    <location>
        <begin position="1"/>
        <end position="26"/>
    </location>
</feature>
<keyword evidence="2" id="KW-0472">Membrane</keyword>
<dbReference type="Gene3D" id="2.150.10.10">
    <property type="entry name" value="Serralysin-like metalloprotease, C-terminal"/>
    <property type="match status" value="1"/>
</dbReference>
<reference evidence="5" key="1">
    <citation type="submission" date="2025-08" db="UniProtKB">
        <authorList>
            <consortium name="RefSeq"/>
        </authorList>
    </citation>
    <scope>IDENTIFICATION</scope>
    <source>
        <tissue evidence="5">Sperm</tissue>
    </source>
</reference>
<dbReference type="SUPFAM" id="SSF101967">
    <property type="entry name" value="Adhesin YadA, collagen-binding domain"/>
    <property type="match status" value="1"/>
</dbReference>
<name>A0AAJ7XIM5_PETMA</name>
<feature type="chain" id="PRO_5042537850" evidence="3">
    <location>
        <begin position="27"/>
        <end position="399"/>
    </location>
</feature>
<evidence type="ECO:0000313" key="5">
    <source>
        <dbReference type="RefSeq" id="XP_032834668.1"/>
    </source>
</evidence>
<dbReference type="AlphaFoldDB" id="A0AAJ7XIM5"/>
<sequence length="399" mass="42512">MASHPRNSIPACLLLTLFLTIQLTQAETFQRTDATNDEEVKRKCGFSLKAIHDCKYQKCQEASAFCAVITPAAEAGDLTDCQIKHCMQEKKKCEEPLNKFLSKEEKCEGNRFNDVEMGCLLKLRTSLEQLTVCKRDGYLEEKVYCFKNEWKRRIGAYATDELRKTATPEAIDCAYNTCFQNVTRCLYDHHHDMAINPASVRRFDLAHCAYVAINYAHECESIPRLSGCAERLATCISEHPELPGITEVVIGGAFGGLAIIVAIVLVVKRKDIAAKLRNCRGGSTVGQGSSTVGQGSSTVGQGSSTVGQGSSTVGQGSSTVGQGSSTGGQGSSTVGQGSSTVGQGSSTVGQGSSTGGQGSSTVGQGSCTVDVQDFDAQDPTATELVDEDSKLLNKGQETA</sequence>
<keyword evidence="4" id="KW-1185">Reference proteome</keyword>
<keyword evidence="3" id="KW-0732">Signal</keyword>
<keyword evidence="2" id="KW-0812">Transmembrane</keyword>
<evidence type="ECO:0000313" key="4">
    <source>
        <dbReference type="Proteomes" id="UP001318040"/>
    </source>
</evidence>
<dbReference type="RefSeq" id="XP_032834668.1">
    <property type="nucleotide sequence ID" value="XM_032978777.1"/>
</dbReference>
<keyword evidence="2" id="KW-1133">Transmembrane helix</keyword>
<feature type="region of interest" description="Disordered" evidence="1">
    <location>
        <begin position="282"/>
        <end position="399"/>
    </location>
</feature>
<dbReference type="Proteomes" id="UP001318040">
    <property type="component" value="Chromosome 68"/>
</dbReference>
<feature type="compositionally biased region" description="Low complexity" evidence="1">
    <location>
        <begin position="331"/>
        <end position="351"/>
    </location>
</feature>
<proteinExistence type="predicted"/>
<evidence type="ECO:0000256" key="3">
    <source>
        <dbReference type="SAM" id="SignalP"/>
    </source>
</evidence>
<evidence type="ECO:0000256" key="1">
    <source>
        <dbReference type="SAM" id="MobiDB-lite"/>
    </source>
</evidence>
<feature type="compositionally biased region" description="Low complexity" evidence="1">
    <location>
        <begin position="286"/>
        <end position="323"/>
    </location>
</feature>
<organism evidence="4 5">
    <name type="scientific">Petromyzon marinus</name>
    <name type="common">Sea lamprey</name>
    <dbReference type="NCBI Taxonomy" id="7757"/>
    <lineage>
        <taxon>Eukaryota</taxon>
        <taxon>Metazoa</taxon>
        <taxon>Chordata</taxon>
        <taxon>Craniata</taxon>
        <taxon>Vertebrata</taxon>
        <taxon>Cyclostomata</taxon>
        <taxon>Hyperoartia</taxon>
        <taxon>Petromyzontiformes</taxon>
        <taxon>Petromyzontidae</taxon>
        <taxon>Petromyzon</taxon>
    </lineage>
</organism>
<feature type="transmembrane region" description="Helical" evidence="2">
    <location>
        <begin position="248"/>
        <end position="267"/>
    </location>
</feature>
<gene>
    <name evidence="5" type="primary">LOC116956903</name>
</gene>